<dbReference type="InterPro" id="IPR004341">
    <property type="entry name" value="CAT_RNA-bd_dom"/>
</dbReference>
<organism evidence="3 4">
    <name type="scientific">Carnobacterium maltaromaticum</name>
    <name type="common">Carnobacterium piscicola</name>
    <dbReference type="NCBI Taxonomy" id="2751"/>
    <lineage>
        <taxon>Bacteria</taxon>
        <taxon>Bacillati</taxon>
        <taxon>Bacillota</taxon>
        <taxon>Bacilli</taxon>
        <taxon>Lactobacillales</taxon>
        <taxon>Carnobacteriaceae</taxon>
        <taxon>Carnobacterium</taxon>
    </lineage>
</organism>
<dbReference type="Gene3D" id="1.10.1790.10">
    <property type="entry name" value="PRD domain"/>
    <property type="match status" value="2"/>
</dbReference>
<dbReference type="Gene3D" id="2.30.24.10">
    <property type="entry name" value="CAT RNA-binding domain"/>
    <property type="match status" value="1"/>
</dbReference>
<dbReference type="SMART" id="SM01061">
    <property type="entry name" value="CAT_RBD"/>
    <property type="match status" value="1"/>
</dbReference>
<dbReference type="PANTHER" id="PTHR30185:SF15">
    <property type="entry name" value="CRYPTIC BETA-GLUCOSIDE BGL OPERON ANTITERMINATOR"/>
    <property type="match status" value="1"/>
</dbReference>
<dbReference type="InterPro" id="IPR036634">
    <property type="entry name" value="PRD_sf"/>
</dbReference>
<dbReference type="SUPFAM" id="SSF50151">
    <property type="entry name" value="SacY-like RNA-binding domain"/>
    <property type="match status" value="1"/>
</dbReference>
<dbReference type="InterPro" id="IPR036650">
    <property type="entry name" value="CAT_RNA-bd_dom_sf"/>
</dbReference>
<dbReference type="EMBL" id="JAVBVO010000004">
    <property type="protein sequence ID" value="MDZ5759884.1"/>
    <property type="molecule type" value="Genomic_DNA"/>
</dbReference>
<proteinExistence type="predicted"/>
<evidence type="ECO:0000259" key="2">
    <source>
        <dbReference type="PROSITE" id="PS51372"/>
    </source>
</evidence>
<dbReference type="AlphaFoldDB" id="A0AAW9K6Q5"/>
<sequence length="281" mass="33063">MIVRQILNNNIALVDRGGHESIVYSTGISFKKKVGQQLDDSEVERVYVLDSKDRLEHFSYLLSQSDEQTTALVNELVSFGEKEVGTKANDYLYLALLDHIVFALSRAKKGQFIRSPLAWEVKKFYPVYFKIGLHALELMHELYKIEFPEDEAISIALHFVNLQENQIDLDGKLENMEILRDMLNIIKYHFNMNFDETSMTYLRLVTHLQYFIERLRLNNPYEEKASLLFQQVKELYPESFAAIEKIAIYVKGRFNQELSKEEFTYLMIHINRVTERKKDET</sequence>
<dbReference type="GO" id="GO:0003723">
    <property type="term" value="F:RNA binding"/>
    <property type="evidence" value="ECO:0007669"/>
    <property type="project" value="InterPro"/>
</dbReference>
<dbReference type="SUPFAM" id="SSF63520">
    <property type="entry name" value="PTS-regulatory domain, PRD"/>
    <property type="match status" value="2"/>
</dbReference>
<feature type="domain" description="PRD" evidence="2">
    <location>
        <begin position="64"/>
        <end position="169"/>
    </location>
</feature>
<evidence type="ECO:0000313" key="4">
    <source>
        <dbReference type="Proteomes" id="UP001290462"/>
    </source>
</evidence>
<keyword evidence="1" id="KW-0677">Repeat</keyword>
<gene>
    <name evidence="3" type="ORF">RAK27_14575</name>
</gene>
<dbReference type="Proteomes" id="UP001290462">
    <property type="component" value="Unassembled WGS sequence"/>
</dbReference>
<feature type="domain" description="PRD" evidence="2">
    <location>
        <begin position="170"/>
        <end position="280"/>
    </location>
</feature>
<evidence type="ECO:0000256" key="1">
    <source>
        <dbReference type="ARBA" id="ARBA00022737"/>
    </source>
</evidence>
<name>A0AAW9K6Q5_CARML</name>
<dbReference type="GO" id="GO:0006355">
    <property type="term" value="P:regulation of DNA-templated transcription"/>
    <property type="evidence" value="ECO:0007669"/>
    <property type="project" value="InterPro"/>
</dbReference>
<dbReference type="Pfam" id="PF00874">
    <property type="entry name" value="PRD"/>
    <property type="match status" value="2"/>
</dbReference>
<comment type="caution">
    <text evidence="3">The sequence shown here is derived from an EMBL/GenBank/DDBJ whole genome shotgun (WGS) entry which is preliminary data.</text>
</comment>
<dbReference type="InterPro" id="IPR011608">
    <property type="entry name" value="PRD"/>
</dbReference>
<dbReference type="InterPro" id="IPR050661">
    <property type="entry name" value="BglG_antiterminators"/>
</dbReference>
<reference evidence="3" key="1">
    <citation type="submission" date="2023-08" db="EMBL/GenBank/DDBJ databases">
        <title>Genomic characterization of piscicolin 126 produced by Carnobacterium maltaromaticum CM22 strain isolated from salmon (Salmo salar).</title>
        <authorList>
            <person name="Gonzalez-Gragera E."/>
            <person name="Garcia-Lopez J.D."/>
            <person name="Teso-Perez C."/>
            <person name="Gimenez-Hernandez I."/>
            <person name="Peralta-Sanchez J.M."/>
            <person name="Valdivia E."/>
            <person name="Montalban-Lopez M."/>
            <person name="Martin-Platero A.M."/>
            <person name="Banos A."/>
            <person name="Martinez-Bueno M."/>
        </authorList>
    </citation>
    <scope>NUCLEOTIDE SEQUENCE</scope>
    <source>
        <strain evidence="3">CM22</strain>
    </source>
</reference>
<dbReference type="PANTHER" id="PTHR30185">
    <property type="entry name" value="CRYPTIC BETA-GLUCOSIDE BGL OPERON ANTITERMINATOR"/>
    <property type="match status" value="1"/>
</dbReference>
<accession>A0AAW9K6Q5</accession>
<evidence type="ECO:0000313" key="3">
    <source>
        <dbReference type="EMBL" id="MDZ5759884.1"/>
    </source>
</evidence>
<dbReference type="RefSeq" id="WP_322809544.1">
    <property type="nucleotide sequence ID" value="NZ_JAVBVO010000004.1"/>
</dbReference>
<protein>
    <submittedName>
        <fullName evidence="3">PRD domain-containing protein</fullName>
    </submittedName>
</protein>
<dbReference type="PROSITE" id="PS51372">
    <property type="entry name" value="PRD_2"/>
    <property type="match status" value="2"/>
</dbReference>
<dbReference type="Pfam" id="PF03123">
    <property type="entry name" value="CAT_RBD"/>
    <property type="match status" value="1"/>
</dbReference>